<reference evidence="2 3" key="1">
    <citation type="submission" date="2016-07" db="EMBL/GenBank/DDBJ databases">
        <title>Draft genome of the white-rot fungus Obba rivulosa 3A-2.</title>
        <authorList>
            <consortium name="DOE Joint Genome Institute"/>
            <person name="Miettinen O."/>
            <person name="Riley R."/>
            <person name="Acob R."/>
            <person name="Barry K."/>
            <person name="Cullen D."/>
            <person name="De Vries R."/>
            <person name="Hainaut M."/>
            <person name="Hatakka A."/>
            <person name="Henrissat B."/>
            <person name="Hilden K."/>
            <person name="Kuo R."/>
            <person name="Labutti K."/>
            <person name="Lipzen A."/>
            <person name="Makela M.R."/>
            <person name="Sandor L."/>
            <person name="Spatafora J.W."/>
            <person name="Grigoriev I.V."/>
            <person name="Hibbett D.S."/>
        </authorList>
    </citation>
    <scope>NUCLEOTIDE SEQUENCE [LARGE SCALE GENOMIC DNA]</scope>
    <source>
        <strain evidence="2 3">3A-2</strain>
    </source>
</reference>
<keyword evidence="3" id="KW-1185">Reference proteome</keyword>
<protein>
    <submittedName>
        <fullName evidence="2">Uncharacterized protein</fullName>
    </submittedName>
</protein>
<evidence type="ECO:0000313" key="2">
    <source>
        <dbReference type="EMBL" id="OCH87318.1"/>
    </source>
</evidence>
<sequence length="187" mass="20783">MVRRVDIAPHLIIPMGVQAHTEPTEPSSPEAVVIQVNGFGDERFPRRRSVQHQPSPVQQARLHEDDSGGFPRLRQLGILRRVFPRLDHKLRRTVMMPQAEAETLIPSAMCSVHSISVYEENLLGIYSEGGSNEDEDAAGESCVAIWGKHLMRHARIQLSFVFEEVSANGTVGLSLGEPNVHVSRHLA</sequence>
<evidence type="ECO:0000256" key="1">
    <source>
        <dbReference type="SAM" id="MobiDB-lite"/>
    </source>
</evidence>
<organism evidence="2 3">
    <name type="scientific">Obba rivulosa</name>
    <dbReference type="NCBI Taxonomy" id="1052685"/>
    <lineage>
        <taxon>Eukaryota</taxon>
        <taxon>Fungi</taxon>
        <taxon>Dikarya</taxon>
        <taxon>Basidiomycota</taxon>
        <taxon>Agaricomycotina</taxon>
        <taxon>Agaricomycetes</taxon>
        <taxon>Polyporales</taxon>
        <taxon>Gelatoporiaceae</taxon>
        <taxon>Obba</taxon>
    </lineage>
</organism>
<dbReference type="AlphaFoldDB" id="A0A8E2AMC4"/>
<name>A0A8E2AMC4_9APHY</name>
<evidence type="ECO:0000313" key="3">
    <source>
        <dbReference type="Proteomes" id="UP000250043"/>
    </source>
</evidence>
<proteinExistence type="predicted"/>
<feature type="region of interest" description="Disordered" evidence="1">
    <location>
        <begin position="46"/>
        <end position="68"/>
    </location>
</feature>
<gene>
    <name evidence="2" type="ORF">OBBRIDRAFT_837461</name>
</gene>
<dbReference type="EMBL" id="KV722489">
    <property type="protein sequence ID" value="OCH87318.1"/>
    <property type="molecule type" value="Genomic_DNA"/>
</dbReference>
<accession>A0A8E2AMC4</accession>
<dbReference type="Proteomes" id="UP000250043">
    <property type="component" value="Unassembled WGS sequence"/>
</dbReference>